<accession>A0A511HHC7</accession>
<dbReference type="Proteomes" id="UP000321224">
    <property type="component" value="Unassembled WGS sequence"/>
</dbReference>
<reference evidence="2 3" key="1">
    <citation type="submission" date="2019-07" db="EMBL/GenBank/DDBJ databases">
        <title>Whole genome shotgun sequence of Myxococcus virescens NBRC 100334.</title>
        <authorList>
            <person name="Hosoyama A."/>
            <person name="Uohara A."/>
            <person name="Ohji S."/>
            <person name="Ichikawa N."/>
        </authorList>
    </citation>
    <scope>NUCLEOTIDE SEQUENCE [LARGE SCALE GENOMIC DNA]</scope>
    <source>
        <strain evidence="2 3">NBRC 100334</strain>
    </source>
</reference>
<dbReference type="EMBL" id="BJVY01000028">
    <property type="protein sequence ID" value="GEL72784.1"/>
    <property type="molecule type" value="Genomic_DNA"/>
</dbReference>
<name>A0A511HHC7_9BACT</name>
<evidence type="ECO:0000313" key="2">
    <source>
        <dbReference type="EMBL" id="GEL72784.1"/>
    </source>
</evidence>
<dbReference type="AlphaFoldDB" id="A0A511HHC7"/>
<evidence type="ECO:0000313" key="3">
    <source>
        <dbReference type="Proteomes" id="UP000321224"/>
    </source>
</evidence>
<feature type="signal peptide" evidence="1">
    <location>
        <begin position="1"/>
        <end position="21"/>
    </location>
</feature>
<comment type="caution">
    <text evidence="2">The sequence shown here is derived from an EMBL/GenBank/DDBJ whole genome shotgun (WGS) entry which is preliminary data.</text>
</comment>
<evidence type="ECO:0008006" key="4">
    <source>
        <dbReference type="Google" id="ProtNLM"/>
    </source>
</evidence>
<organism evidence="2 3">
    <name type="scientific">Myxococcus virescens</name>
    <dbReference type="NCBI Taxonomy" id="83456"/>
    <lineage>
        <taxon>Bacteria</taxon>
        <taxon>Pseudomonadati</taxon>
        <taxon>Myxococcota</taxon>
        <taxon>Myxococcia</taxon>
        <taxon>Myxococcales</taxon>
        <taxon>Cystobacterineae</taxon>
        <taxon>Myxococcaceae</taxon>
        <taxon>Myxococcus</taxon>
    </lineage>
</organism>
<evidence type="ECO:0000256" key="1">
    <source>
        <dbReference type="SAM" id="SignalP"/>
    </source>
</evidence>
<keyword evidence="1" id="KW-0732">Signal</keyword>
<gene>
    <name evidence="2" type="ORF">MVI01_45680</name>
</gene>
<proteinExistence type="predicted"/>
<protein>
    <recommendedName>
        <fullName evidence="4">Lipoprotein</fullName>
    </recommendedName>
</protein>
<feature type="chain" id="PRO_5021766714" description="Lipoprotein" evidence="1">
    <location>
        <begin position="22"/>
        <end position="236"/>
    </location>
</feature>
<dbReference type="PROSITE" id="PS51257">
    <property type="entry name" value="PROKAR_LIPOPROTEIN"/>
    <property type="match status" value="1"/>
</dbReference>
<sequence>MLMRLMAAALSLAVLSGCSCSSPEPKELAKQPTAAEVLGGKPGFTPRYELIDMERPDIAGVPRLVVRVRVPRGLTREELEQNVRHALLHFYESAPVRLGAVSVGAYASERLNMGADAALGEFAPGGQWGEADPAVPLSAWQAKISFEEHYFRTVEVLAKGARATLVLSSEFSNTISLSRKANQWLEEDILAELKPGVPVVVVGHEDFGKVGVRYEVETASKPKRKGWVHSFNLKPE</sequence>